<dbReference type="InterPro" id="IPR023996">
    <property type="entry name" value="TonB-dep_OMP_SusC/RagA"/>
</dbReference>
<dbReference type="Proteomes" id="UP000243985">
    <property type="component" value="Unassembled WGS sequence"/>
</dbReference>
<evidence type="ECO:0000256" key="2">
    <source>
        <dbReference type="SAM" id="SignalP"/>
    </source>
</evidence>
<dbReference type="EMBL" id="QBKG01000003">
    <property type="protein sequence ID" value="PTX07691.1"/>
    <property type="molecule type" value="Genomic_DNA"/>
</dbReference>
<reference evidence="4 5" key="1">
    <citation type="submission" date="2018-04" db="EMBL/GenBank/DDBJ databases">
        <title>Genomic Encyclopedia of Archaeal and Bacterial Type Strains, Phase II (KMG-II): from individual species to whole genera.</title>
        <authorList>
            <person name="Goeker M."/>
        </authorList>
    </citation>
    <scope>NUCLEOTIDE SEQUENCE [LARGE SCALE GENOMIC DNA]</scope>
    <source>
        <strain evidence="4 5">DSM 22902</strain>
    </source>
</reference>
<keyword evidence="2" id="KW-0732">Signal</keyword>
<dbReference type="Pfam" id="PF13715">
    <property type="entry name" value="CarbopepD_reg_2"/>
    <property type="match status" value="1"/>
</dbReference>
<proteinExistence type="inferred from homology"/>
<dbReference type="InterPro" id="IPR023997">
    <property type="entry name" value="TonB-dep_OMP_SusC/RagA_CS"/>
</dbReference>
<dbReference type="PROSITE" id="PS52016">
    <property type="entry name" value="TONB_DEPENDENT_REC_3"/>
    <property type="match status" value="1"/>
</dbReference>
<accession>A0A2T5XWC3</accession>
<dbReference type="InterPro" id="IPR037066">
    <property type="entry name" value="Plug_dom_sf"/>
</dbReference>
<dbReference type="InterPro" id="IPR012910">
    <property type="entry name" value="Plug_dom"/>
</dbReference>
<dbReference type="FunFam" id="2.170.130.10:FF:000003">
    <property type="entry name" value="SusC/RagA family TonB-linked outer membrane protein"/>
    <property type="match status" value="1"/>
</dbReference>
<evidence type="ECO:0000313" key="4">
    <source>
        <dbReference type="EMBL" id="PTX07691.1"/>
    </source>
</evidence>
<name>A0A2T5XWC3_9FLAO</name>
<gene>
    <name evidence="4" type="ORF">C8P65_10359</name>
</gene>
<dbReference type="InterPro" id="IPR008969">
    <property type="entry name" value="CarboxyPept-like_regulatory"/>
</dbReference>
<sequence>MYRFLLSIVLLLFALPLAAQVKVAGKVTDETNLPLPGANILVHGTSKGVTTDLDGNYFIEVKKGDVLDFSYVGYKLQSRKVTGTGKNLTLNVILKEDAQQLSDVVVVGYGTQKKESIVSSVSTVKGADLKIPSRSFINGLAGQVAGLISIQRSGEPGYDDSEFFIRGISSFAGGTHPLVLVDGVPRSMSDIEPDEIESFTLLKDAAATAVYGAQGANGVVLITSKQGALREKTKISFRAETTVSAPTRLPKFLGSVDFMNLYNEALENEGKAHVYPQSLIDKYAAHTDNDLYPDVNWLDLLKKSTVNSRYTLSFRGGGQRSRFFISGAYYDESGLFKSNPKKEYENNIGVKRYNLRSNVDLEVSNSTTLGVNLSGQYLQNVYPGVGTDALFHVITLAPPNLFPMQFSNGMHAAHPRASSTRQNPYNLLMESGYAKEWRSNIQSAVTLKQDLDVLTKGLKFRAMVSYDATATMIGRRSKTPAQYIVDYSKNGGRDINGNLNLKQMVTESPLTSLNASTSSSKRIYIESALEYKRIFDTKHNVTGLLLYNHSDSQSHDNLLAFRKQGYVGRAVYIYDKRYSVEANFGFTGSENFAKGHRFGFFPAVGLAWIVDNEPYYGEKLHKVMNGLKVRVSYGRTGNDNTGGDRFLYRPSYNQGAYGYGYGINNNGGINYLGGITEGRFASPNLGWEIEDKQNYGVDLAFFNNRITLQADYFNNRRHDILLRRQMVPSQNGFNENPWQNFGIVTNEGIDASFSAKTLIKDFSVGMRGNFTYARNKIVERDETPNRYEWMNSTGQPLRKNRLYVAERLLTDDDFNITTDGSGKKTYTPKAHIARSSMQPELRPGDIKYADLNNDGEIDQYDQMYGDWHPTTPEISYGVGFNFGYKNLYLNVFFQGVGNVSTVLGGSNPEGFFPFSWGIDESSLRAEALNRWTADNPSQDVLYPRLRTANNGHNQVGSTWWLRDASFIRFKNLEIGYNLPKDLLKKLRLTSGRMYLMGNNLYVWDTIKMWDPEMGNANAGMKYPLQRTFTFGLDFSL</sequence>
<feature type="domain" description="TonB-dependent receptor plug" evidence="3">
    <location>
        <begin position="114"/>
        <end position="219"/>
    </location>
</feature>
<feature type="chain" id="PRO_5015543319" evidence="2">
    <location>
        <begin position="20"/>
        <end position="1036"/>
    </location>
</feature>
<evidence type="ECO:0000313" key="5">
    <source>
        <dbReference type="Proteomes" id="UP000243985"/>
    </source>
</evidence>
<evidence type="ECO:0000256" key="1">
    <source>
        <dbReference type="PROSITE-ProRule" id="PRU01360"/>
    </source>
</evidence>
<comment type="similarity">
    <text evidence="1">Belongs to the TonB-dependent receptor family.</text>
</comment>
<dbReference type="NCBIfam" id="TIGR04056">
    <property type="entry name" value="OMP_RagA_SusC"/>
    <property type="match status" value="1"/>
</dbReference>
<dbReference type="AlphaFoldDB" id="A0A2T5XWC3"/>
<keyword evidence="1" id="KW-0812">Transmembrane</keyword>
<dbReference type="NCBIfam" id="TIGR04057">
    <property type="entry name" value="SusC_RagA_signa"/>
    <property type="match status" value="1"/>
</dbReference>
<protein>
    <submittedName>
        <fullName evidence="4">TonB-linked SusC/RagA family outer membrane protein</fullName>
    </submittedName>
</protein>
<dbReference type="SUPFAM" id="SSF49464">
    <property type="entry name" value="Carboxypeptidase regulatory domain-like"/>
    <property type="match status" value="1"/>
</dbReference>
<keyword evidence="1" id="KW-0813">Transport</keyword>
<organism evidence="4 5">
    <name type="scientific">Capnocytophaga leadbetteri</name>
    <dbReference type="NCBI Taxonomy" id="327575"/>
    <lineage>
        <taxon>Bacteria</taxon>
        <taxon>Pseudomonadati</taxon>
        <taxon>Bacteroidota</taxon>
        <taxon>Flavobacteriia</taxon>
        <taxon>Flavobacteriales</taxon>
        <taxon>Flavobacteriaceae</taxon>
        <taxon>Capnocytophaga</taxon>
    </lineage>
</organism>
<comment type="subcellular location">
    <subcellularLocation>
        <location evidence="1">Cell outer membrane</location>
        <topology evidence="1">Multi-pass membrane protein</topology>
    </subcellularLocation>
</comment>
<dbReference type="Pfam" id="PF07715">
    <property type="entry name" value="Plug"/>
    <property type="match status" value="1"/>
</dbReference>
<keyword evidence="1" id="KW-0998">Cell outer membrane</keyword>
<dbReference type="GO" id="GO:0009279">
    <property type="term" value="C:cell outer membrane"/>
    <property type="evidence" value="ECO:0007669"/>
    <property type="project" value="UniProtKB-SubCell"/>
</dbReference>
<feature type="signal peptide" evidence="2">
    <location>
        <begin position="1"/>
        <end position="19"/>
    </location>
</feature>
<comment type="caution">
    <text evidence="4">The sequence shown here is derived from an EMBL/GenBank/DDBJ whole genome shotgun (WGS) entry which is preliminary data.</text>
</comment>
<dbReference type="RefSeq" id="WP_107781624.1">
    <property type="nucleotide sequence ID" value="NZ_QBKG01000003.1"/>
</dbReference>
<dbReference type="Gene3D" id="2.170.130.10">
    <property type="entry name" value="TonB-dependent receptor, plug domain"/>
    <property type="match status" value="1"/>
</dbReference>
<evidence type="ECO:0000259" key="3">
    <source>
        <dbReference type="Pfam" id="PF07715"/>
    </source>
</evidence>
<dbReference type="Gene3D" id="2.60.40.1120">
    <property type="entry name" value="Carboxypeptidase-like, regulatory domain"/>
    <property type="match status" value="1"/>
</dbReference>
<dbReference type="InterPro" id="IPR039426">
    <property type="entry name" value="TonB-dep_rcpt-like"/>
</dbReference>
<dbReference type="GeneID" id="84580253"/>
<dbReference type="SUPFAM" id="SSF56935">
    <property type="entry name" value="Porins"/>
    <property type="match status" value="1"/>
</dbReference>
<keyword evidence="1" id="KW-1134">Transmembrane beta strand</keyword>
<keyword evidence="1" id="KW-0472">Membrane</keyword>